<dbReference type="NCBIfam" id="TIGR00182">
    <property type="entry name" value="plsX"/>
    <property type="match status" value="1"/>
</dbReference>
<dbReference type="KEGG" id="vcw:GJQ55_06615"/>
<dbReference type="GO" id="GO:0008654">
    <property type="term" value="P:phospholipid biosynthetic process"/>
    <property type="evidence" value="ECO:0007669"/>
    <property type="project" value="UniProtKB-KW"/>
</dbReference>
<sequence length="355" mass="38801">MVSTVVRRSWKPATTDMFTLAVDVMGGDLGPRVALRACRNLLRQRSDIRLIVAVTAVVAAEAGRLLGRSARVQLLICSDQVDMNDKPSRVLRGGLNSTMAAAINEVREQRAQAVLSVGNTGALMALSRHLLGTLPGIDRPALATLLPTRGKPLLMLDLGANLSVSSGQLVQFAALGWSWSRLQRGGNPSVGLLNVGREATKGTDCVRNADQQLRALLGDDYHGFCEGDDLYRGELDVLVTDGFAGNIVLKASEGLSEWLLELLQQEFRHHWLRRWLAPLWLLAIRRIEQRISPARHGGALLLGVNGVVIKTHGKSDARAFRHALRYVLQQLEQHNAAALSDSLQMLQSRLNSVNE</sequence>
<evidence type="ECO:0000256" key="1">
    <source>
        <dbReference type="ARBA" id="ARBA00001232"/>
    </source>
</evidence>
<evidence type="ECO:0000256" key="5">
    <source>
        <dbReference type="ARBA" id="ARBA00023098"/>
    </source>
</evidence>
<dbReference type="GO" id="GO:0005737">
    <property type="term" value="C:cytoplasm"/>
    <property type="evidence" value="ECO:0007669"/>
    <property type="project" value="UniProtKB-SubCell"/>
</dbReference>
<dbReference type="Proteomes" id="UP000596074">
    <property type="component" value="Chromosome"/>
</dbReference>
<evidence type="ECO:0000256" key="8">
    <source>
        <dbReference type="ARBA" id="ARBA00024069"/>
    </source>
</evidence>
<evidence type="ECO:0000256" key="10">
    <source>
        <dbReference type="HAMAP-Rule" id="MF_00019"/>
    </source>
</evidence>
<evidence type="ECO:0000256" key="7">
    <source>
        <dbReference type="ARBA" id="ARBA00023264"/>
    </source>
</evidence>
<keyword evidence="11" id="KW-0012">Acyltransferase</keyword>
<comment type="function">
    <text evidence="10">Catalyzes the reversible formation of acyl-phosphate (acyl-PO(4)) from acyl-[acyl-carrier-protein] (acyl-ACP). This enzyme utilizes acyl-ACP as fatty acyl donor, but not acyl-CoA.</text>
</comment>
<dbReference type="GO" id="GO:0043811">
    <property type="term" value="F:phosphate:acyl-[acyl carrier protein] acyltransferase activity"/>
    <property type="evidence" value="ECO:0007669"/>
    <property type="project" value="UniProtKB-UniRule"/>
</dbReference>
<comment type="subunit">
    <text evidence="9 10">Homodimer. Probably interacts with PlsY.</text>
</comment>
<dbReference type="HAMAP" id="MF_00019">
    <property type="entry name" value="PlsX"/>
    <property type="match status" value="1"/>
</dbReference>
<keyword evidence="3 10" id="KW-0444">Lipid biosynthesis</keyword>
<keyword evidence="6 10" id="KW-0594">Phospholipid biosynthesis</keyword>
<evidence type="ECO:0000256" key="2">
    <source>
        <dbReference type="ARBA" id="ARBA00022490"/>
    </source>
</evidence>
<name>A0A9E8FKF1_9GAMM</name>
<dbReference type="InterPro" id="IPR003664">
    <property type="entry name" value="FA_synthesis"/>
</dbReference>
<evidence type="ECO:0000256" key="9">
    <source>
        <dbReference type="ARBA" id="ARBA00046608"/>
    </source>
</evidence>
<dbReference type="Pfam" id="PF02504">
    <property type="entry name" value="FA_synthesis"/>
    <property type="match status" value="1"/>
</dbReference>
<comment type="pathway">
    <text evidence="10">Lipid metabolism; phospholipid metabolism.</text>
</comment>
<dbReference type="PANTHER" id="PTHR30100:SF1">
    <property type="entry name" value="PHOSPHATE ACYLTRANSFERASE"/>
    <property type="match status" value="1"/>
</dbReference>
<gene>
    <name evidence="10 11" type="primary">plsX</name>
    <name evidence="11" type="ORF">GJQ55_06615</name>
</gene>
<keyword evidence="4 10" id="KW-0808">Transferase</keyword>
<dbReference type="Gene3D" id="3.40.718.10">
    <property type="entry name" value="Isopropylmalate Dehydrogenase"/>
    <property type="match status" value="1"/>
</dbReference>
<comment type="catalytic activity">
    <reaction evidence="1 10">
        <text>a fatty acyl-[ACP] + phosphate = an acyl phosphate + holo-[ACP]</text>
        <dbReference type="Rhea" id="RHEA:42292"/>
        <dbReference type="Rhea" id="RHEA-COMP:9685"/>
        <dbReference type="Rhea" id="RHEA-COMP:14125"/>
        <dbReference type="ChEBI" id="CHEBI:43474"/>
        <dbReference type="ChEBI" id="CHEBI:59918"/>
        <dbReference type="ChEBI" id="CHEBI:64479"/>
        <dbReference type="ChEBI" id="CHEBI:138651"/>
        <dbReference type="EC" id="2.3.1.274"/>
    </reaction>
</comment>
<dbReference type="AlphaFoldDB" id="A0A9E8FKF1"/>
<organism evidence="11 12">
    <name type="scientific">Venatoribacter cucullus</name>
    <dbReference type="NCBI Taxonomy" id="2661630"/>
    <lineage>
        <taxon>Bacteria</taxon>
        <taxon>Pseudomonadati</taxon>
        <taxon>Pseudomonadota</taxon>
        <taxon>Gammaproteobacteria</taxon>
        <taxon>Oceanospirillales</taxon>
        <taxon>Oceanospirillaceae</taxon>
        <taxon>Venatoribacter</taxon>
    </lineage>
</organism>
<evidence type="ECO:0000256" key="3">
    <source>
        <dbReference type="ARBA" id="ARBA00022516"/>
    </source>
</evidence>
<comment type="similarity">
    <text evidence="10">Belongs to the PlsX family.</text>
</comment>
<dbReference type="PIRSF" id="PIRSF002465">
    <property type="entry name" value="Phsphlp_syn_PlsX"/>
    <property type="match status" value="1"/>
</dbReference>
<keyword evidence="12" id="KW-1185">Reference proteome</keyword>
<comment type="subcellular location">
    <subcellularLocation>
        <location evidence="10">Cytoplasm</location>
    </subcellularLocation>
    <text evidence="10">Associated with the membrane possibly through PlsY.</text>
</comment>
<accession>A0A9E8FKF1</accession>
<proteinExistence type="inferred from homology"/>
<protein>
    <recommendedName>
        <fullName evidence="8 10">Phosphate acyltransferase</fullName>
        <ecNumber evidence="8 10">2.3.1.274</ecNumber>
    </recommendedName>
    <alternativeName>
        <fullName evidence="10">Acyl-ACP phosphotransacylase</fullName>
    </alternativeName>
    <alternativeName>
        <fullName evidence="10">Acyl-[acyl-carrier-protein]--phosphate acyltransferase</fullName>
    </alternativeName>
    <alternativeName>
        <fullName evidence="10">Phosphate-acyl-ACP acyltransferase</fullName>
    </alternativeName>
</protein>
<reference evidence="11 12" key="1">
    <citation type="submission" date="2019-11" db="EMBL/GenBank/DDBJ databases">
        <title>Venatorbacter sp. nov. a predator of Campylobacter and other Gram-negative bacteria.</title>
        <authorList>
            <person name="Saeedi A."/>
            <person name="Cummings N.J."/>
            <person name="Connerton I.F."/>
            <person name="Connerton P.L."/>
        </authorList>
    </citation>
    <scope>NUCLEOTIDE SEQUENCE [LARGE SCALE GENOMIC DNA]</scope>
    <source>
        <strain evidence="11">XL5</strain>
    </source>
</reference>
<evidence type="ECO:0000256" key="4">
    <source>
        <dbReference type="ARBA" id="ARBA00022679"/>
    </source>
</evidence>
<dbReference type="EC" id="2.3.1.274" evidence="8 10"/>
<keyword evidence="2 10" id="KW-0963">Cytoplasm</keyword>
<dbReference type="InterPro" id="IPR012281">
    <property type="entry name" value="Phospholipid_synth_PlsX-like"/>
</dbReference>
<evidence type="ECO:0000313" key="12">
    <source>
        <dbReference type="Proteomes" id="UP000596074"/>
    </source>
</evidence>
<keyword evidence="5 10" id="KW-0443">Lipid metabolism</keyword>
<evidence type="ECO:0000256" key="6">
    <source>
        <dbReference type="ARBA" id="ARBA00023209"/>
    </source>
</evidence>
<evidence type="ECO:0000313" key="11">
    <source>
        <dbReference type="EMBL" id="QQD24166.1"/>
    </source>
</evidence>
<dbReference type="PANTHER" id="PTHR30100">
    <property type="entry name" value="FATTY ACID/PHOSPHOLIPID SYNTHESIS PROTEIN PLSX"/>
    <property type="match status" value="1"/>
</dbReference>
<dbReference type="EMBL" id="CP046056">
    <property type="protein sequence ID" value="QQD24166.1"/>
    <property type="molecule type" value="Genomic_DNA"/>
</dbReference>
<keyword evidence="7 10" id="KW-1208">Phospholipid metabolism</keyword>
<dbReference type="RefSeq" id="WP_338147386.1">
    <property type="nucleotide sequence ID" value="NZ_CP045550.1"/>
</dbReference>
<dbReference type="GO" id="GO:0006633">
    <property type="term" value="P:fatty acid biosynthetic process"/>
    <property type="evidence" value="ECO:0007669"/>
    <property type="project" value="UniProtKB-UniRule"/>
</dbReference>
<dbReference type="SUPFAM" id="SSF53659">
    <property type="entry name" value="Isocitrate/Isopropylmalate dehydrogenase-like"/>
    <property type="match status" value="1"/>
</dbReference>